<reference evidence="1 2" key="1">
    <citation type="journal article" date="2019" name="Sci. Rep.">
        <title>Orb-weaving spider Araneus ventricosus genome elucidates the spidroin gene catalogue.</title>
        <authorList>
            <person name="Kono N."/>
            <person name="Nakamura H."/>
            <person name="Ohtoshi R."/>
            <person name="Moran D.A.P."/>
            <person name="Shinohara A."/>
            <person name="Yoshida Y."/>
            <person name="Fujiwara M."/>
            <person name="Mori M."/>
            <person name="Tomita M."/>
            <person name="Arakawa K."/>
        </authorList>
    </citation>
    <scope>NUCLEOTIDE SEQUENCE [LARGE SCALE GENOMIC DNA]</scope>
</reference>
<name>A0A4Y2CXT7_ARAVE</name>
<evidence type="ECO:0000313" key="1">
    <source>
        <dbReference type="EMBL" id="GBM08538.1"/>
    </source>
</evidence>
<organism evidence="1 2">
    <name type="scientific">Araneus ventricosus</name>
    <name type="common">Orbweaver spider</name>
    <name type="synonym">Epeira ventricosa</name>
    <dbReference type="NCBI Taxonomy" id="182803"/>
    <lineage>
        <taxon>Eukaryota</taxon>
        <taxon>Metazoa</taxon>
        <taxon>Ecdysozoa</taxon>
        <taxon>Arthropoda</taxon>
        <taxon>Chelicerata</taxon>
        <taxon>Arachnida</taxon>
        <taxon>Araneae</taxon>
        <taxon>Araneomorphae</taxon>
        <taxon>Entelegynae</taxon>
        <taxon>Araneoidea</taxon>
        <taxon>Araneidae</taxon>
        <taxon>Araneus</taxon>
    </lineage>
</organism>
<dbReference type="Proteomes" id="UP000499080">
    <property type="component" value="Unassembled WGS sequence"/>
</dbReference>
<accession>A0A4Y2CXT7</accession>
<gene>
    <name evidence="1" type="ORF">AVEN_69760_1</name>
</gene>
<evidence type="ECO:0000313" key="2">
    <source>
        <dbReference type="Proteomes" id="UP000499080"/>
    </source>
</evidence>
<comment type="caution">
    <text evidence="1">The sequence shown here is derived from an EMBL/GenBank/DDBJ whole genome shotgun (WGS) entry which is preliminary data.</text>
</comment>
<keyword evidence="2" id="KW-1185">Reference proteome</keyword>
<dbReference type="EMBL" id="BGPR01000258">
    <property type="protein sequence ID" value="GBM08538.1"/>
    <property type="molecule type" value="Genomic_DNA"/>
</dbReference>
<sequence>MISRLGSDECQVVIRWIIKRAISTNFVSKTVQRNLGNKKSLESFSGQEFDLLSLPEKYPKIFLLCNRYVVFKDEDYSAVMSEFETSVEPAQTVTRMAKTETSPTGILLEESHAAATTFLDPKLPEEH</sequence>
<protein>
    <submittedName>
        <fullName evidence="1">Uncharacterized protein</fullName>
    </submittedName>
</protein>
<proteinExistence type="predicted"/>
<dbReference type="AlphaFoldDB" id="A0A4Y2CXT7"/>